<evidence type="ECO:0000256" key="1">
    <source>
        <dbReference type="ARBA" id="ARBA00008889"/>
    </source>
</evidence>
<dbReference type="InterPro" id="IPR001790">
    <property type="entry name" value="Ribosomal_uL10"/>
</dbReference>
<protein>
    <recommendedName>
        <fullName evidence="4">Large ribosomal subunit protein uL10</fullName>
    </recommendedName>
    <alternativeName>
        <fullName evidence="5">50S ribosomal protein L10</fullName>
    </alternativeName>
</protein>
<reference evidence="6 7" key="1">
    <citation type="journal article" date="2016" name="Nat. Commun.">
        <title>Thousands of microbial genomes shed light on interconnected biogeochemical processes in an aquifer system.</title>
        <authorList>
            <person name="Anantharaman K."/>
            <person name="Brown C.T."/>
            <person name="Hug L.A."/>
            <person name="Sharon I."/>
            <person name="Castelle C.J."/>
            <person name="Probst A.J."/>
            <person name="Thomas B.C."/>
            <person name="Singh A."/>
            <person name="Wilkins M.J."/>
            <person name="Karaoz U."/>
            <person name="Brodie E.L."/>
            <person name="Williams K.H."/>
            <person name="Hubbard S.S."/>
            <person name="Banfield J.F."/>
        </authorList>
    </citation>
    <scope>NUCLEOTIDE SEQUENCE [LARGE SCALE GENOMIC DNA]</scope>
</reference>
<evidence type="ECO:0000256" key="2">
    <source>
        <dbReference type="ARBA" id="ARBA00022980"/>
    </source>
</evidence>
<evidence type="ECO:0000256" key="4">
    <source>
        <dbReference type="ARBA" id="ARBA00035202"/>
    </source>
</evidence>
<keyword evidence="2 6" id="KW-0689">Ribosomal protein</keyword>
<evidence type="ECO:0000313" key="7">
    <source>
        <dbReference type="Proteomes" id="UP000177676"/>
    </source>
</evidence>
<name>A0A1F8H4B8_9BACT</name>
<comment type="caution">
    <text evidence="6">The sequence shown here is derived from an EMBL/GenBank/DDBJ whole genome shotgun (WGS) entry which is preliminary data.</text>
</comment>
<dbReference type="PANTHER" id="PTHR11560">
    <property type="entry name" value="39S RIBOSOMAL PROTEIN L10, MITOCHONDRIAL"/>
    <property type="match status" value="1"/>
</dbReference>
<comment type="similarity">
    <text evidence="1">Belongs to the universal ribosomal protein uL10 family.</text>
</comment>
<proteinExistence type="inferred from homology"/>
<dbReference type="GO" id="GO:1990904">
    <property type="term" value="C:ribonucleoprotein complex"/>
    <property type="evidence" value="ECO:0007669"/>
    <property type="project" value="UniProtKB-KW"/>
</dbReference>
<dbReference type="InterPro" id="IPR043141">
    <property type="entry name" value="Ribosomal_uL10-like_sf"/>
</dbReference>
<evidence type="ECO:0000256" key="3">
    <source>
        <dbReference type="ARBA" id="ARBA00023274"/>
    </source>
</evidence>
<dbReference type="Gene3D" id="6.10.250.290">
    <property type="match status" value="1"/>
</dbReference>
<sequence length="178" mass="19652">MKTKQQKKETVKDLSKKMPEAEMVVFTSYSRTGEKGLSVAKMRELKKVLRGMGAEYVVAKKNLIRIAAEQVHFGELADVGSFDGSVGVVVGPKEGDSVALSKNVYDFAKVNPVFKVLGAILEKKYLNADSFNELAKLPSREIMLGRMLGMTQYPLTGLMNVLQGNIRNLLVLLSNLKK</sequence>
<evidence type="ECO:0000313" key="6">
    <source>
        <dbReference type="EMBL" id="OGN32433.1"/>
    </source>
</evidence>
<dbReference type="GO" id="GO:0005840">
    <property type="term" value="C:ribosome"/>
    <property type="evidence" value="ECO:0007669"/>
    <property type="project" value="UniProtKB-KW"/>
</dbReference>
<dbReference type="Proteomes" id="UP000177676">
    <property type="component" value="Unassembled WGS sequence"/>
</dbReference>
<gene>
    <name evidence="6" type="ORF">A3I92_01185</name>
</gene>
<dbReference type="Gene3D" id="3.30.70.1730">
    <property type="match status" value="1"/>
</dbReference>
<dbReference type="AlphaFoldDB" id="A0A1F8H4B8"/>
<organism evidence="6 7">
    <name type="scientific">Candidatus Yanofskybacteria bacterium RIFCSPLOWO2_02_FULL_43_10b</name>
    <dbReference type="NCBI Taxonomy" id="1802704"/>
    <lineage>
        <taxon>Bacteria</taxon>
        <taxon>Candidatus Yanofskyibacteriota</taxon>
    </lineage>
</organism>
<accession>A0A1F8H4B8</accession>
<dbReference type="SUPFAM" id="SSF160369">
    <property type="entry name" value="Ribosomal protein L10-like"/>
    <property type="match status" value="1"/>
</dbReference>
<dbReference type="CDD" id="cd05797">
    <property type="entry name" value="Ribosomal_L10"/>
    <property type="match status" value="1"/>
</dbReference>
<dbReference type="InterPro" id="IPR047865">
    <property type="entry name" value="Ribosomal_uL10_bac_type"/>
</dbReference>
<dbReference type="NCBIfam" id="NF000955">
    <property type="entry name" value="PRK00099.1-1"/>
    <property type="match status" value="1"/>
</dbReference>
<dbReference type="Pfam" id="PF00466">
    <property type="entry name" value="Ribosomal_L10"/>
    <property type="match status" value="1"/>
</dbReference>
<evidence type="ECO:0000256" key="5">
    <source>
        <dbReference type="ARBA" id="ARBA00035502"/>
    </source>
</evidence>
<keyword evidence="3" id="KW-0687">Ribonucleoprotein</keyword>
<dbReference type="EMBL" id="MGKS01000015">
    <property type="protein sequence ID" value="OGN32433.1"/>
    <property type="molecule type" value="Genomic_DNA"/>
</dbReference>